<dbReference type="AlphaFoldDB" id="A0A2G6E5S8"/>
<evidence type="ECO:0008006" key="4">
    <source>
        <dbReference type="Google" id="ProtNLM"/>
    </source>
</evidence>
<organism evidence="2 3">
    <name type="scientific">candidate division KSB3 bacterium</name>
    <dbReference type="NCBI Taxonomy" id="2044937"/>
    <lineage>
        <taxon>Bacteria</taxon>
        <taxon>candidate division KSB3</taxon>
    </lineage>
</organism>
<sequence length="116" mass="13763">MLSSTKTLGPDAKFARGLQSLSERWKDTVLKKSVLVMLLFSILIFATALYYVEQQVRLQTLNYDIIELKNHRKLLVEQQRSYQLQLDRLKNLERVERQAKMRGFVPIEKEQLRIVR</sequence>
<evidence type="ECO:0000256" key="1">
    <source>
        <dbReference type="SAM" id="Phobius"/>
    </source>
</evidence>
<feature type="transmembrane region" description="Helical" evidence="1">
    <location>
        <begin position="34"/>
        <end position="52"/>
    </location>
</feature>
<reference evidence="2 3" key="1">
    <citation type="submission" date="2017-10" db="EMBL/GenBank/DDBJ databases">
        <title>Novel microbial diversity and functional potential in the marine mammal oral microbiome.</title>
        <authorList>
            <person name="Dudek N.K."/>
            <person name="Sun C.L."/>
            <person name="Burstein D."/>
            <person name="Kantor R.S."/>
            <person name="Aliaga Goltsman D.S."/>
            <person name="Bik E.M."/>
            <person name="Thomas B.C."/>
            <person name="Banfield J.F."/>
            <person name="Relman D.A."/>
        </authorList>
    </citation>
    <scope>NUCLEOTIDE SEQUENCE [LARGE SCALE GENOMIC DNA]</scope>
    <source>
        <strain evidence="2">DOLZORAL124_49_17</strain>
    </source>
</reference>
<accession>A0A2G6E5S8</accession>
<gene>
    <name evidence="2" type="ORF">CSB45_08260</name>
</gene>
<keyword evidence="1" id="KW-1133">Transmembrane helix</keyword>
<comment type="caution">
    <text evidence="2">The sequence shown here is derived from an EMBL/GenBank/DDBJ whole genome shotgun (WGS) entry which is preliminary data.</text>
</comment>
<dbReference type="EMBL" id="PDPS01000028">
    <property type="protein sequence ID" value="PID57212.1"/>
    <property type="molecule type" value="Genomic_DNA"/>
</dbReference>
<evidence type="ECO:0000313" key="2">
    <source>
        <dbReference type="EMBL" id="PID57212.1"/>
    </source>
</evidence>
<dbReference type="Proteomes" id="UP000229740">
    <property type="component" value="Unassembled WGS sequence"/>
</dbReference>
<evidence type="ECO:0000313" key="3">
    <source>
        <dbReference type="Proteomes" id="UP000229740"/>
    </source>
</evidence>
<name>A0A2G6E5S8_9BACT</name>
<keyword evidence="1" id="KW-0812">Transmembrane</keyword>
<proteinExistence type="predicted"/>
<keyword evidence="1" id="KW-0472">Membrane</keyword>
<protein>
    <recommendedName>
        <fullName evidence="4">Cell division protein FtsL</fullName>
    </recommendedName>
</protein>